<dbReference type="Proteomes" id="UP000216429">
    <property type="component" value="Unassembled WGS sequence"/>
</dbReference>
<dbReference type="EMBL" id="NEVU01000003">
    <property type="protein sequence ID" value="OZI70939.1"/>
    <property type="molecule type" value="Genomic_DNA"/>
</dbReference>
<feature type="transmembrane region" description="Helical" evidence="6">
    <location>
        <begin position="273"/>
        <end position="294"/>
    </location>
</feature>
<feature type="transmembrane region" description="Helical" evidence="6">
    <location>
        <begin position="430"/>
        <end position="449"/>
    </location>
</feature>
<dbReference type="Pfam" id="PF07690">
    <property type="entry name" value="MFS_1"/>
    <property type="match status" value="1"/>
</dbReference>
<evidence type="ECO:0000313" key="8">
    <source>
        <dbReference type="EMBL" id="OZI70939.1"/>
    </source>
</evidence>
<feature type="transmembrane region" description="Helical" evidence="6">
    <location>
        <begin position="364"/>
        <end position="384"/>
    </location>
</feature>
<dbReference type="PANTHER" id="PTHR43791">
    <property type="entry name" value="PERMEASE-RELATED"/>
    <property type="match status" value="1"/>
</dbReference>
<protein>
    <submittedName>
        <fullName evidence="8">MFS transporter</fullName>
    </submittedName>
</protein>
<evidence type="ECO:0000259" key="7">
    <source>
        <dbReference type="PROSITE" id="PS50850"/>
    </source>
</evidence>
<evidence type="ECO:0000256" key="3">
    <source>
        <dbReference type="ARBA" id="ARBA00022692"/>
    </source>
</evidence>
<feature type="transmembrane region" description="Helical" evidence="6">
    <location>
        <begin position="107"/>
        <end position="129"/>
    </location>
</feature>
<feature type="transmembrane region" description="Helical" evidence="6">
    <location>
        <begin position="37"/>
        <end position="54"/>
    </location>
</feature>
<feature type="transmembrane region" description="Helical" evidence="6">
    <location>
        <begin position="174"/>
        <end position="197"/>
    </location>
</feature>
<evidence type="ECO:0000256" key="5">
    <source>
        <dbReference type="ARBA" id="ARBA00023136"/>
    </source>
</evidence>
<feature type="transmembrane region" description="Helical" evidence="6">
    <location>
        <begin position="209"/>
        <end position="231"/>
    </location>
</feature>
<sequence>MQRVAAALASLETIMKMEMALDAAAQHRMEEVVSRKIWWRIVPLLFVCYIVSYLDRVNVGFAKLQMLDDLNLSTAAYAFGASVFFWGYVIFEVPSNAMLNRVGARLWIARIMISWGIVSISLMFTAELARLFGVSNETSFYVLRFLLGACEAGFFPGVILYVNQWVPTNKQSKIMAGFLLALPVSLVIGGPLSGWLMQVTHGMATYHGWQWMLLIEGLPAVLLAFVVFFCLTDKVDDAHWLSADEKAYVKQSLSGELEHKSHKFSVAFRDWRVWVMAGIVFTYNTGFYGLSFWLPTIIKATGVSTTLEIGLLSAIPFTCAAICMTLNANHSKRTGERRLHAAIPAIFGGLGLILSAWFHSNTTLSILFLSVAASGILSVMPVFWTFPGRILTGAAAAAGIAMINCLGSLSGISGALISSEMEKLTGDINNGTYVLGCSLFITAILALSIPARTFAAGRNEEA</sequence>
<dbReference type="PANTHER" id="PTHR43791:SF36">
    <property type="entry name" value="TRANSPORTER, PUTATIVE (AFU_ORTHOLOGUE AFUA_6G08340)-RELATED"/>
    <property type="match status" value="1"/>
</dbReference>
<feature type="transmembrane region" description="Helical" evidence="6">
    <location>
        <begin position="306"/>
        <end position="327"/>
    </location>
</feature>
<dbReference type="FunFam" id="1.20.1250.20:FF:000018">
    <property type="entry name" value="MFS transporter permease"/>
    <property type="match status" value="1"/>
</dbReference>
<evidence type="ECO:0000256" key="6">
    <source>
        <dbReference type="SAM" id="Phobius"/>
    </source>
</evidence>
<dbReference type="PROSITE" id="PS50850">
    <property type="entry name" value="MFS"/>
    <property type="match status" value="1"/>
</dbReference>
<dbReference type="SUPFAM" id="SSF103473">
    <property type="entry name" value="MFS general substrate transporter"/>
    <property type="match status" value="1"/>
</dbReference>
<dbReference type="InterPro" id="IPR036259">
    <property type="entry name" value="MFS_trans_sf"/>
</dbReference>
<feature type="transmembrane region" description="Helical" evidence="6">
    <location>
        <begin position="74"/>
        <end position="95"/>
    </location>
</feature>
<feature type="transmembrane region" description="Helical" evidence="6">
    <location>
        <begin position="339"/>
        <end position="358"/>
    </location>
</feature>
<accession>A0A261VA04</accession>
<name>A0A261VA04_9BORD</name>
<gene>
    <name evidence="8" type="ORF">CAL22_13655</name>
</gene>
<evidence type="ECO:0000256" key="2">
    <source>
        <dbReference type="ARBA" id="ARBA00022448"/>
    </source>
</evidence>
<evidence type="ECO:0000256" key="1">
    <source>
        <dbReference type="ARBA" id="ARBA00004141"/>
    </source>
</evidence>
<keyword evidence="3 6" id="KW-0812">Transmembrane</keyword>
<keyword evidence="9" id="KW-1185">Reference proteome</keyword>
<dbReference type="GO" id="GO:0022857">
    <property type="term" value="F:transmembrane transporter activity"/>
    <property type="evidence" value="ECO:0007669"/>
    <property type="project" value="InterPro"/>
</dbReference>
<dbReference type="Gene3D" id="1.20.1250.20">
    <property type="entry name" value="MFS general substrate transporter like domains"/>
    <property type="match status" value="2"/>
</dbReference>
<proteinExistence type="predicted"/>
<dbReference type="InterPro" id="IPR020846">
    <property type="entry name" value="MFS_dom"/>
</dbReference>
<dbReference type="InterPro" id="IPR011701">
    <property type="entry name" value="MFS"/>
</dbReference>
<dbReference type="CDD" id="cd17319">
    <property type="entry name" value="MFS_ExuT_GudP_like"/>
    <property type="match status" value="1"/>
</dbReference>
<keyword evidence="2" id="KW-0813">Transport</keyword>
<keyword evidence="5 6" id="KW-0472">Membrane</keyword>
<organism evidence="8 9">
    <name type="scientific">Bordetella genomosp. 12</name>
    <dbReference type="NCBI Taxonomy" id="463035"/>
    <lineage>
        <taxon>Bacteria</taxon>
        <taxon>Pseudomonadati</taxon>
        <taxon>Pseudomonadota</taxon>
        <taxon>Betaproteobacteria</taxon>
        <taxon>Burkholderiales</taxon>
        <taxon>Alcaligenaceae</taxon>
        <taxon>Bordetella</taxon>
    </lineage>
</organism>
<keyword evidence="4 6" id="KW-1133">Transmembrane helix</keyword>
<comment type="caution">
    <text evidence="8">The sequence shown here is derived from an EMBL/GenBank/DDBJ whole genome shotgun (WGS) entry which is preliminary data.</text>
</comment>
<dbReference type="GO" id="GO:0016020">
    <property type="term" value="C:membrane"/>
    <property type="evidence" value="ECO:0007669"/>
    <property type="project" value="UniProtKB-SubCell"/>
</dbReference>
<comment type="subcellular location">
    <subcellularLocation>
        <location evidence="1">Membrane</location>
        <topology evidence="1">Multi-pass membrane protein</topology>
    </subcellularLocation>
</comment>
<feature type="transmembrane region" description="Helical" evidence="6">
    <location>
        <begin position="141"/>
        <end position="162"/>
    </location>
</feature>
<evidence type="ECO:0000256" key="4">
    <source>
        <dbReference type="ARBA" id="ARBA00022989"/>
    </source>
</evidence>
<evidence type="ECO:0000313" key="9">
    <source>
        <dbReference type="Proteomes" id="UP000216429"/>
    </source>
</evidence>
<dbReference type="AlphaFoldDB" id="A0A261VA04"/>
<reference evidence="9" key="1">
    <citation type="submission" date="2017-05" db="EMBL/GenBank/DDBJ databases">
        <title>Complete and WGS of Bordetella genogroups.</title>
        <authorList>
            <person name="Spilker T."/>
            <person name="Lipuma J."/>
        </authorList>
    </citation>
    <scope>NUCLEOTIDE SEQUENCE [LARGE SCALE GENOMIC DNA]</scope>
    <source>
        <strain evidence="9">AU6712</strain>
    </source>
</reference>
<feature type="domain" description="Major facilitator superfamily (MFS) profile" evidence="7">
    <location>
        <begin position="41"/>
        <end position="454"/>
    </location>
</feature>
<feature type="transmembrane region" description="Helical" evidence="6">
    <location>
        <begin position="396"/>
        <end position="418"/>
    </location>
</feature>